<dbReference type="AlphaFoldDB" id="A0A914XE18"/>
<dbReference type="InterPro" id="IPR013000">
    <property type="entry name" value="Ribosomal_uL4_euk/arc_CS"/>
</dbReference>
<accession>A0A914XE18</accession>
<dbReference type="GO" id="GO:0005840">
    <property type="term" value="C:ribosome"/>
    <property type="evidence" value="ECO:0007669"/>
    <property type="project" value="UniProtKB-KW"/>
</dbReference>
<keyword evidence="3" id="KW-0687">Ribonucleoprotein</keyword>
<keyword evidence="2" id="KW-0689">Ribosomal protein</keyword>
<dbReference type="Pfam" id="PF00573">
    <property type="entry name" value="Ribosomal_L4"/>
    <property type="match status" value="1"/>
</dbReference>
<dbReference type="PANTHER" id="PTHR19431">
    <property type="entry name" value="60S RIBOSOMAL PROTEIN L4"/>
    <property type="match status" value="1"/>
</dbReference>
<dbReference type="Gene3D" id="3.40.1370.10">
    <property type="match status" value="1"/>
</dbReference>
<evidence type="ECO:0000313" key="6">
    <source>
        <dbReference type="WBParaSite" id="PSAMB.scaffold8079size8670.g30953.t1"/>
    </source>
</evidence>
<evidence type="ECO:0000256" key="3">
    <source>
        <dbReference type="ARBA" id="ARBA00023274"/>
    </source>
</evidence>
<reference evidence="6" key="1">
    <citation type="submission" date="2022-11" db="UniProtKB">
        <authorList>
            <consortium name="WormBaseParasite"/>
        </authorList>
    </citation>
    <scope>IDENTIFICATION</scope>
</reference>
<protein>
    <submittedName>
        <fullName evidence="6">60S ribosomal protein L4 C-terminal domain-containing protein</fullName>
    </submittedName>
</protein>
<evidence type="ECO:0000256" key="2">
    <source>
        <dbReference type="ARBA" id="ARBA00022980"/>
    </source>
</evidence>
<dbReference type="SUPFAM" id="SSF52166">
    <property type="entry name" value="Ribosomal protein L4"/>
    <property type="match status" value="1"/>
</dbReference>
<dbReference type="InterPro" id="IPR023574">
    <property type="entry name" value="Ribosomal_uL4_dom_sf"/>
</dbReference>
<sequence>MAARPLVTVYSEKSEVTKSQLKLPAVYRAPIRPDVVSFIHDMVRKNKRQPYAVSTEAGHQTSAESWGTGRAVARIPRVRGGGTHRSGQGAFGNMCRGGRMFAPTKVYRRWHRKVNVAQKRYAICSAIAASGVPSLVMARGHVIDQIPEVPFVVSDKIEELKKTKDAVEFLRRSHVWADIEKVYNSKRYRAGKGKTRNRRYKKKLGPVIVYNQDNGLVRAFRNIPGVDFMHVERLNLLKLAPGGHLGRLVIWTESAFANAFAKLDSIYGTWTKKAALKADWNLPVAKMTNADFSRLIRSEEIVKAVRPVRKVKKTARLHRNPLVKPELKAKLNPYSAVLKRAAILKQRRAHGQEHATDIKIKANKAKAHAGKPTKAVKAKK</sequence>
<dbReference type="Pfam" id="PF14374">
    <property type="entry name" value="Ribos_L4_asso_C"/>
    <property type="match status" value="1"/>
</dbReference>
<keyword evidence="5" id="KW-1185">Reference proteome</keyword>
<dbReference type="InterPro" id="IPR002136">
    <property type="entry name" value="Ribosomal_uL4"/>
</dbReference>
<dbReference type="WBParaSite" id="PSAMB.scaffold8079size8670.g30953.t1">
    <property type="protein sequence ID" value="PSAMB.scaffold8079size8670.g30953.t1"/>
    <property type="gene ID" value="PSAMB.scaffold8079size8670.g30953"/>
</dbReference>
<dbReference type="Proteomes" id="UP000887566">
    <property type="component" value="Unplaced"/>
</dbReference>
<feature type="domain" description="Large ribosomal subunit protein uL4 C-terminal" evidence="4">
    <location>
        <begin position="279"/>
        <end position="350"/>
    </location>
</feature>
<evidence type="ECO:0000259" key="4">
    <source>
        <dbReference type="Pfam" id="PF14374"/>
    </source>
</evidence>
<dbReference type="PROSITE" id="PS00939">
    <property type="entry name" value="RIBOSOMAL_L1E"/>
    <property type="match status" value="1"/>
</dbReference>
<evidence type="ECO:0000256" key="1">
    <source>
        <dbReference type="ARBA" id="ARBA00010528"/>
    </source>
</evidence>
<proteinExistence type="inferred from homology"/>
<dbReference type="FunFam" id="3.40.1370.10:FF:000002">
    <property type="entry name" value="60S ribosomal protein L4"/>
    <property type="match status" value="1"/>
</dbReference>
<dbReference type="InterPro" id="IPR045240">
    <property type="entry name" value="Ribosomal_uL4_euk/arch"/>
</dbReference>
<dbReference type="GO" id="GO:0003735">
    <property type="term" value="F:structural constituent of ribosome"/>
    <property type="evidence" value="ECO:0007669"/>
    <property type="project" value="InterPro"/>
</dbReference>
<dbReference type="InterPro" id="IPR025755">
    <property type="entry name" value="Ribos_uL4_C_dom"/>
</dbReference>
<dbReference type="GO" id="GO:0006412">
    <property type="term" value="P:translation"/>
    <property type="evidence" value="ECO:0007669"/>
    <property type="project" value="InterPro"/>
</dbReference>
<evidence type="ECO:0000313" key="5">
    <source>
        <dbReference type="Proteomes" id="UP000887566"/>
    </source>
</evidence>
<comment type="similarity">
    <text evidence="1">Belongs to the universal ribosomal protein uL4 family.</text>
</comment>
<dbReference type="GO" id="GO:1990904">
    <property type="term" value="C:ribonucleoprotein complex"/>
    <property type="evidence" value="ECO:0007669"/>
    <property type="project" value="UniProtKB-KW"/>
</dbReference>
<name>A0A914XE18_9BILA</name>
<organism evidence="5 6">
    <name type="scientific">Plectus sambesii</name>
    <dbReference type="NCBI Taxonomy" id="2011161"/>
    <lineage>
        <taxon>Eukaryota</taxon>
        <taxon>Metazoa</taxon>
        <taxon>Ecdysozoa</taxon>
        <taxon>Nematoda</taxon>
        <taxon>Chromadorea</taxon>
        <taxon>Plectida</taxon>
        <taxon>Plectina</taxon>
        <taxon>Plectoidea</taxon>
        <taxon>Plectidae</taxon>
        <taxon>Plectus</taxon>
    </lineage>
</organism>